<dbReference type="Proteomes" id="UP000008207">
    <property type="component" value="Plasmid pMNOD01"/>
</dbReference>
<sequence>MGEEAKSITLKPETETIGLTANIVSAYVSNNVVPAAELPELIAIVDRALDELSKPATPVVEEVLKPTAAQIRKSITPDHLISFIDGKPYKSMKRHLTKNGLTPAEYRQQYGLPANYPMVAPNYAAQRSELAKSLGLGQMRRQRAAEKRADTDAKVSAPAEPKKGRGRPKKAAASE</sequence>
<evidence type="ECO:0000256" key="1">
    <source>
        <dbReference type="ARBA" id="ARBA00007031"/>
    </source>
</evidence>
<dbReference type="OrthoDB" id="9809693at2"/>
<proteinExistence type="inferred from homology"/>
<reference evidence="4" key="1">
    <citation type="submission" date="2009-01" db="EMBL/GenBank/DDBJ databases">
        <title>Complete sequence of plasmid 1 of Methylobacterium nodulans ORS 2060.</title>
        <authorList>
            <consortium name="US DOE Joint Genome Institute"/>
            <person name="Lucas S."/>
            <person name="Copeland A."/>
            <person name="Lapidus A."/>
            <person name="Glavina del Rio T."/>
            <person name="Dalin E."/>
            <person name="Tice H."/>
            <person name="Bruce D."/>
            <person name="Goodwin L."/>
            <person name="Pitluck S."/>
            <person name="Sims D."/>
            <person name="Brettin T."/>
            <person name="Detter J.C."/>
            <person name="Han C."/>
            <person name="Larimer F."/>
            <person name="Land M."/>
            <person name="Hauser L."/>
            <person name="Kyrpides N."/>
            <person name="Ivanova N."/>
            <person name="Marx C.J."/>
            <person name="Richardson P."/>
        </authorList>
    </citation>
    <scope>NUCLEOTIDE SEQUENCE [LARGE SCALE GENOMIC DNA]</scope>
    <source>
        <strain evidence="4">LMG 21967 / CNCM I-2342 / ORS 2060</strain>
        <plasmid evidence="4">Plasmid pMNOD01</plasmid>
    </source>
</reference>
<keyword evidence="3" id="KW-0614">Plasmid</keyword>
<feature type="compositionally biased region" description="Basic residues" evidence="2">
    <location>
        <begin position="164"/>
        <end position="175"/>
    </location>
</feature>
<dbReference type="GO" id="GO:0003677">
    <property type="term" value="F:DNA binding"/>
    <property type="evidence" value="ECO:0007669"/>
    <property type="project" value="InterPro"/>
</dbReference>
<dbReference type="GO" id="GO:0006355">
    <property type="term" value="P:regulation of DNA-templated transcription"/>
    <property type="evidence" value="ECO:0007669"/>
    <property type="project" value="InterPro"/>
</dbReference>
<dbReference type="InterPro" id="IPR041920">
    <property type="entry name" value="ROS/MUCR_sf"/>
</dbReference>
<dbReference type="GO" id="GO:0008270">
    <property type="term" value="F:zinc ion binding"/>
    <property type="evidence" value="ECO:0007669"/>
    <property type="project" value="InterPro"/>
</dbReference>
<evidence type="ECO:0000256" key="2">
    <source>
        <dbReference type="SAM" id="MobiDB-lite"/>
    </source>
</evidence>
<dbReference type="KEGG" id="mno:Mnod_8753"/>
<dbReference type="InterPro" id="IPR008807">
    <property type="entry name" value="ROS_MUCR"/>
</dbReference>
<keyword evidence="4" id="KW-1185">Reference proteome</keyword>
<dbReference type="RefSeq" id="WP_015934335.1">
    <property type="nucleotide sequence ID" value="NC_011892.1"/>
</dbReference>
<dbReference type="Gene3D" id="1.10.10.1550">
    <property type="entry name" value="ROS/MUCR transcriptional regulator protein"/>
    <property type="match status" value="1"/>
</dbReference>
<evidence type="ECO:0000313" key="4">
    <source>
        <dbReference type="Proteomes" id="UP000008207"/>
    </source>
</evidence>
<accession>B8IWL6</accession>
<gene>
    <name evidence="3" type="ordered locus">Mnod_8753</name>
</gene>
<feature type="compositionally biased region" description="Basic and acidic residues" evidence="2">
    <location>
        <begin position="143"/>
        <end position="153"/>
    </location>
</feature>
<evidence type="ECO:0000313" key="3">
    <source>
        <dbReference type="EMBL" id="ACL62806.1"/>
    </source>
</evidence>
<name>B8IWL6_METNO</name>
<comment type="similarity">
    <text evidence="1">Belongs to the ros/MucR family.</text>
</comment>
<dbReference type="HOGENOM" id="CLU_106247_0_0_5"/>
<organism evidence="3 4">
    <name type="scientific">Methylobacterium nodulans (strain LMG 21967 / CNCM I-2342 / ORS 2060)</name>
    <dbReference type="NCBI Taxonomy" id="460265"/>
    <lineage>
        <taxon>Bacteria</taxon>
        <taxon>Pseudomonadati</taxon>
        <taxon>Pseudomonadota</taxon>
        <taxon>Alphaproteobacteria</taxon>
        <taxon>Hyphomicrobiales</taxon>
        <taxon>Methylobacteriaceae</taxon>
        <taxon>Methylobacterium</taxon>
    </lineage>
</organism>
<feature type="region of interest" description="Disordered" evidence="2">
    <location>
        <begin position="134"/>
        <end position="175"/>
    </location>
</feature>
<dbReference type="EMBL" id="CP001350">
    <property type="protein sequence ID" value="ACL62806.1"/>
    <property type="molecule type" value="Genomic_DNA"/>
</dbReference>
<protein>
    <submittedName>
        <fullName evidence="3">Transcriptional regulator, MucR family</fullName>
    </submittedName>
</protein>
<dbReference type="AlphaFoldDB" id="B8IWL6"/>
<dbReference type="Pfam" id="PF05443">
    <property type="entry name" value="ROS_MUCR"/>
    <property type="match status" value="1"/>
</dbReference>
<geneLocation type="plasmid" evidence="3 4">
    <name>pMNOD01</name>
</geneLocation>